<keyword evidence="2" id="KW-1185">Reference proteome</keyword>
<dbReference type="OrthoDB" id="201005at2157"/>
<organism evidence="1 2">
    <name type="scientific">Haloterrigena salifodinae</name>
    <dbReference type="NCBI Taxonomy" id="2675099"/>
    <lineage>
        <taxon>Archaea</taxon>
        <taxon>Methanobacteriati</taxon>
        <taxon>Methanobacteriota</taxon>
        <taxon>Stenosarchaea group</taxon>
        <taxon>Halobacteria</taxon>
        <taxon>Halobacteriales</taxon>
        <taxon>Natrialbaceae</taxon>
        <taxon>Haloterrigena</taxon>
    </lineage>
</organism>
<dbReference type="RefSeq" id="WP_204748453.1">
    <property type="nucleotide sequence ID" value="NZ_CP069188.1"/>
</dbReference>
<dbReference type="AlphaFoldDB" id="A0A8T8E2I7"/>
<dbReference type="Pfam" id="PF25858">
    <property type="entry name" value="DUF7958"/>
    <property type="match status" value="1"/>
</dbReference>
<name>A0A8T8E2I7_9EURY</name>
<dbReference type="KEGG" id="hsal:JMJ58_04035"/>
<sequence>MEAEIKKETDDGFGLLIHDNNEAKHKIGVCYDGKIDGHLCPAYADDPRDRMLDENEYNEQARRYARYYVYKKRGYDTVDHAENPEYVDSVRRAIADLSDQTFEEYFGALHRQLRSHDDPSVAQLVDLPAGVRSKNAVIYELDVYLGIDLQDDALAEQAAALATDHGLDVENASGVPSPASVSEHDLAAWQAVGDDLTNAVDADEIRQALDIAGVSGIHVGYPDRSGEHQVQRAEDPLPREPNTTIELMPYAPENIEEFREYLDHHLRCQVRDCYAGMGLLAPEPFRIRGFGKFVYARRYDHYSIYPPMHKSDPDHDRALI</sequence>
<dbReference type="EMBL" id="CP069188">
    <property type="protein sequence ID" value="QRV16074.1"/>
    <property type="molecule type" value="Genomic_DNA"/>
</dbReference>
<reference evidence="1 2" key="1">
    <citation type="submission" date="2021-01" db="EMBL/GenBank/DDBJ databases">
        <title>Genome Sequence and Methylation Pattern of Haloterrigena salifodinae BOL5-1, An Extremely Halophilic Archaeon from a Bolivian Salt Mine.</title>
        <authorList>
            <person name="DasSarma P."/>
            <person name="Anton B.P."/>
            <person name="DasSarma S.L."/>
            <person name="von Ehrenheim H.A.L."/>
            <person name="Martinez F.L."/>
            <person name="Guzman D."/>
            <person name="Roberts R.J."/>
            <person name="DasSarma S."/>
        </authorList>
    </citation>
    <scope>NUCLEOTIDE SEQUENCE [LARGE SCALE GENOMIC DNA]</scope>
    <source>
        <strain evidence="1 2">BOL5-1</strain>
    </source>
</reference>
<evidence type="ECO:0000313" key="2">
    <source>
        <dbReference type="Proteomes" id="UP000637819"/>
    </source>
</evidence>
<dbReference type="GeneID" id="62874265"/>
<protein>
    <submittedName>
        <fullName evidence="1">Uncharacterized protein</fullName>
    </submittedName>
</protein>
<dbReference type="InterPro" id="IPR058264">
    <property type="entry name" value="DUF7958"/>
</dbReference>
<gene>
    <name evidence="1" type="ORF">JMJ58_04035</name>
</gene>
<dbReference type="Proteomes" id="UP000637819">
    <property type="component" value="Chromosome"/>
</dbReference>
<evidence type="ECO:0000313" key="1">
    <source>
        <dbReference type="EMBL" id="QRV16074.1"/>
    </source>
</evidence>
<accession>A0A8T8E2I7</accession>
<proteinExistence type="predicted"/>